<dbReference type="InParanoid" id="D8TNC0"/>
<feature type="compositionally biased region" description="Low complexity" evidence="1">
    <location>
        <begin position="389"/>
        <end position="400"/>
    </location>
</feature>
<evidence type="ECO:0000313" key="3">
    <source>
        <dbReference type="Proteomes" id="UP000001058"/>
    </source>
</evidence>
<feature type="region of interest" description="Disordered" evidence="1">
    <location>
        <begin position="89"/>
        <end position="148"/>
    </location>
</feature>
<proteinExistence type="predicted"/>
<accession>D8TNC0</accession>
<dbReference type="InterPro" id="IPR012334">
    <property type="entry name" value="Pectin_lyas_fold"/>
</dbReference>
<reference evidence="2 3" key="1">
    <citation type="journal article" date="2010" name="Science">
        <title>Genomic analysis of organismal complexity in the multicellular green alga Volvox carteri.</title>
        <authorList>
            <person name="Prochnik S.E."/>
            <person name="Umen J."/>
            <person name="Nedelcu A.M."/>
            <person name="Hallmann A."/>
            <person name="Miller S.M."/>
            <person name="Nishii I."/>
            <person name="Ferris P."/>
            <person name="Kuo A."/>
            <person name="Mitros T."/>
            <person name="Fritz-Laylin L.K."/>
            <person name="Hellsten U."/>
            <person name="Chapman J."/>
            <person name="Simakov O."/>
            <person name="Rensing S.A."/>
            <person name="Terry A."/>
            <person name="Pangilinan J."/>
            <person name="Kapitonov V."/>
            <person name="Jurka J."/>
            <person name="Salamov A."/>
            <person name="Shapiro H."/>
            <person name="Schmutz J."/>
            <person name="Grimwood J."/>
            <person name="Lindquist E."/>
            <person name="Lucas S."/>
            <person name="Grigoriev I.V."/>
            <person name="Schmitt R."/>
            <person name="Kirk D."/>
            <person name="Rokhsar D.S."/>
        </authorList>
    </citation>
    <scope>NUCLEOTIDE SEQUENCE [LARGE SCALE GENOMIC DNA]</scope>
    <source>
        <strain evidence="3">f. Nagariensis / Eve</strain>
    </source>
</reference>
<dbReference type="EMBL" id="GL378329">
    <property type="protein sequence ID" value="EFJ50963.1"/>
    <property type="molecule type" value="Genomic_DNA"/>
</dbReference>
<protein>
    <recommendedName>
        <fullName evidence="4">U-box domain-containing protein</fullName>
    </recommendedName>
</protein>
<feature type="compositionally biased region" description="Low complexity" evidence="1">
    <location>
        <begin position="341"/>
        <end position="358"/>
    </location>
</feature>
<dbReference type="Gene3D" id="2.160.20.10">
    <property type="entry name" value="Single-stranded right-handed beta-helix, Pectin lyase-like"/>
    <property type="match status" value="1"/>
</dbReference>
<dbReference type="KEGG" id="vcn:VOLCADRAFT_103610"/>
<dbReference type="RefSeq" id="XP_002947975.1">
    <property type="nucleotide sequence ID" value="XM_002947929.1"/>
</dbReference>
<name>D8TNC0_VOLCA</name>
<feature type="region of interest" description="Disordered" evidence="1">
    <location>
        <begin position="329"/>
        <end position="406"/>
    </location>
</feature>
<evidence type="ECO:0008006" key="4">
    <source>
        <dbReference type="Google" id="ProtNLM"/>
    </source>
</evidence>
<feature type="compositionally biased region" description="Low complexity" evidence="1">
    <location>
        <begin position="366"/>
        <end position="375"/>
    </location>
</feature>
<dbReference type="AlphaFoldDB" id="D8TNC0"/>
<evidence type="ECO:0000256" key="1">
    <source>
        <dbReference type="SAM" id="MobiDB-lite"/>
    </source>
</evidence>
<dbReference type="GeneID" id="9620867"/>
<dbReference type="InterPro" id="IPR013083">
    <property type="entry name" value="Znf_RING/FYVE/PHD"/>
</dbReference>
<dbReference type="Gene3D" id="3.30.40.10">
    <property type="entry name" value="Zinc/RING finger domain, C3HC4 (zinc finger)"/>
    <property type="match status" value="1"/>
</dbReference>
<dbReference type="OrthoDB" id="551872at2759"/>
<gene>
    <name evidence="2" type="ORF">VOLCADRAFT_103610</name>
</gene>
<feature type="compositionally biased region" description="Basic and acidic residues" evidence="1">
    <location>
        <begin position="116"/>
        <end position="125"/>
    </location>
</feature>
<keyword evidence="3" id="KW-1185">Reference proteome</keyword>
<dbReference type="Proteomes" id="UP000001058">
    <property type="component" value="Unassembled WGS sequence"/>
</dbReference>
<feature type="compositionally biased region" description="Basic residues" evidence="1">
    <location>
        <begin position="133"/>
        <end position="142"/>
    </location>
</feature>
<dbReference type="SUPFAM" id="SSF57850">
    <property type="entry name" value="RING/U-box"/>
    <property type="match status" value="1"/>
</dbReference>
<organism evidence="3">
    <name type="scientific">Volvox carteri f. nagariensis</name>
    <dbReference type="NCBI Taxonomy" id="3068"/>
    <lineage>
        <taxon>Eukaryota</taxon>
        <taxon>Viridiplantae</taxon>
        <taxon>Chlorophyta</taxon>
        <taxon>core chlorophytes</taxon>
        <taxon>Chlorophyceae</taxon>
        <taxon>CS clade</taxon>
        <taxon>Chlamydomonadales</taxon>
        <taxon>Volvocaceae</taxon>
        <taxon>Volvox</taxon>
    </lineage>
</organism>
<evidence type="ECO:0000313" key="2">
    <source>
        <dbReference type="EMBL" id="EFJ50963.1"/>
    </source>
</evidence>
<sequence length="1083" mass="109096">MALMREPVMLSGEPEYYERTRLESYMRRKGWKSPISGKAISSTDIIPCSELAAAIDREFWQRYQTSRSASRVEVDLTAATTATAATATAALPSNGGGEGALHAGPHSQTISRPHQRRAEPQEPRSDTCSTCHLGHHNKKPRLGRSPIQRPKGVSEALFAEEARPAAVTGGDAEAGGGNGLGTTRLAGEAGPMLTAAIPGLVSAAVMAAAAPAAAAGATVPPAPAPPSAVSGDCPEHEDLVLRSDMEMEVDVEDNAGHIAAAWAPGTRPVAQPQQQQQPLQTQVAVPGAVVEPQEHIAAGLSASLQQQPAADQDAQPQLPQPSQLLQPLSQEQPLQPPPQEQLPQVSPSPQQPQSQQLPRADLQHCSQPPGFAAPSSPGPPGEPQVQLEAASAGGPPGSAARGVVQAGRGPAAATAVQLFQHTDPDQQAGVAAATSGQCDLDRPAGHEAHTAKGLPLQCAEVNRTLAATASRPPQHLQRLGTKVLEILAAACTSVLSCSNTTAGAAAGGSGGGATAPVPPGALTSACGTEAALRSLPVPQPPALATAAAVDPTFSGRGSDSCRYVTSFNTLHYQLNQLVPSGGGGDGCCTAAAALADAAAVASNVKGTVVFDLQGASLHSSRRGPSRLIVRGHAGAEGGVGVGVVAVVIRNGSIDCPGGVLVEGGAEVTFQNVTFATAAKSVQSHLRAGCVLALEGGCAELSGRCEISGGPYFGLAAVGPGSCVRAELVTVQGTSSTAGFLAMYGGELQVVKCSALRYGDGKGAASTTSGAGGTVLLTAGGAEVMGAGFAAVDGGRLISSQCVAQQCAYSGFLAAGPGARLTSLGGCRAEENGWAGFACMDRASLNAGVACVACSNAVAGFVSYTSAVLTVSDRCVARGNGGPGWCASRGSWIVMGRHCKAIGNVDGGFAAQEASALFAGEGCEAEQNRGPGWVALDGSQLVAAVGCRAAGNRSRGFMAQRAARLVVGKGCEAAGNGAEGFAALDGAVVVVGAGGRAARSTKDGFAAAKGSRLEAAGCASEGNRRHGFSCDGSGSLLLVGPGCRANGNQGWGALVWRDMFPLGQAKLKVVERKNIFEINRREGW</sequence>